<dbReference type="AlphaFoldDB" id="A0A5C3NH34"/>
<organism evidence="1 2">
    <name type="scientific">Heliocybe sulcata</name>
    <dbReference type="NCBI Taxonomy" id="5364"/>
    <lineage>
        <taxon>Eukaryota</taxon>
        <taxon>Fungi</taxon>
        <taxon>Dikarya</taxon>
        <taxon>Basidiomycota</taxon>
        <taxon>Agaricomycotina</taxon>
        <taxon>Agaricomycetes</taxon>
        <taxon>Gloeophyllales</taxon>
        <taxon>Gloeophyllaceae</taxon>
        <taxon>Heliocybe</taxon>
    </lineage>
</organism>
<evidence type="ECO:0000313" key="1">
    <source>
        <dbReference type="EMBL" id="TFK55368.1"/>
    </source>
</evidence>
<name>A0A5C3NH34_9AGAM</name>
<keyword evidence="2" id="KW-1185">Reference proteome</keyword>
<protein>
    <submittedName>
        <fullName evidence="1">Uncharacterized protein</fullName>
    </submittedName>
</protein>
<sequence length="173" mass="18853">MCSSLSGDPDVDPLKAIVWVAKCCKCLWCRTCLLSTLNLRHLPGIDGSPLLSDESSHIGHQNDTLALPGVGLSTWKRCICTWTFWLLGSSLSRVIYSTLEPFLLSKILPCSYSRLSASACSTRLRCAVQEPVLILSICRGRWVPCGLQTGIRCGYPYVASFCLPSPSTSGCHV</sequence>
<gene>
    <name evidence="1" type="ORF">OE88DRAFT_608949</name>
</gene>
<evidence type="ECO:0000313" key="2">
    <source>
        <dbReference type="Proteomes" id="UP000305948"/>
    </source>
</evidence>
<reference evidence="1 2" key="1">
    <citation type="journal article" date="2019" name="Nat. Ecol. Evol.">
        <title>Megaphylogeny resolves global patterns of mushroom evolution.</title>
        <authorList>
            <person name="Varga T."/>
            <person name="Krizsan K."/>
            <person name="Foldi C."/>
            <person name="Dima B."/>
            <person name="Sanchez-Garcia M."/>
            <person name="Sanchez-Ramirez S."/>
            <person name="Szollosi G.J."/>
            <person name="Szarkandi J.G."/>
            <person name="Papp V."/>
            <person name="Albert L."/>
            <person name="Andreopoulos W."/>
            <person name="Angelini C."/>
            <person name="Antonin V."/>
            <person name="Barry K.W."/>
            <person name="Bougher N.L."/>
            <person name="Buchanan P."/>
            <person name="Buyck B."/>
            <person name="Bense V."/>
            <person name="Catcheside P."/>
            <person name="Chovatia M."/>
            <person name="Cooper J."/>
            <person name="Damon W."/>
            <person name="Desjardin D."/>
            <person name="Finy P."/>
            <person name="Geml J."/>
            <person name="Haridas S."/>
            <person name="Hughes K."/>
            <person name="Justo A."/>
            <person name="Karasinski D."/>
            <person name="Kautmanova I."/>
            <person name="Kiss B."/>
            <person name="Kocsube S."/>
            <person name="Kotiranta H."/>
            <person name="LaButti K.M."/>
            <person name="Lechner B.E."/>
            <person name="Liimatainen K."/>
            <person name="Lipzen A."/>
            <person name="Lukacs Z."/>
            <person name="Mihaltcheva S."/>
            <person name="Morgado L.N."/>
            <person name="Niskanen T."/>
            <person name="Noordeloos M.E."/>
            <person name="Ohm R.A."/>
            <person name="Ortiz-Santana B."/>
            <person name="Ovrebo C."/>
            <person name="Racz N."/>
            <person name="Riley R."/>
            <person name="Savchenko A."/>
            <person name="Shiryaev A."/>
            <person name="Soop K."/>
            <person name="Spirin V."/>
            <person name="Szebenyi C."/>
            <person name="Tomsovsky M."/>
            <person name="Tulloss R.E."/>
            <person name="Uehling J."/>
            <person name="Grigoriev I.V."/>
            <person name="Vagvolgyi C."/>
            <person name="Papp T."/>
            <person name="Martin F.M."/>
            <person name="Miettinen O."/>
            <person name="Hibbett D.S."/>
            <person name="Nagy L.G."/>
        </authorList>
    </citation>
    <scope>NUCLEOTIDE SEQUENCE [LARGE SCALE GENOMIC DNA]</scope>
    <source>
        <strain evidence="1 2">OMC1185</strain>
    </source>
</reference>
<accession>A0A5C3NH34</accession>
<dbReference type="EMBL" id="ML213504">
    <property type="protein sequence ID" value="TFK55368.1"/>
    <property type="molecule type" value="Genomic_DNA"/>
</dbReference>
<dbReference type="Proteomes" id="UP000305948">
    <property type="component" value="Unassembled WGS sequence"/>
</dbReference>
<proteinExistence type="predicted"/>